<evidence type="ECO:0000256" key="1">
    <source>
        <dbReference type="ARBA" id="ARBA00022679"/>
    </source>
</evidence>
<feature type="domain" description="Erythromycin biosynthesis protein CIII-like N-terminal" evidence="3">
    <location>
        <begin position="49"/>
        <end position="95"/>
    </location>
</feature>
<accession>A0ABP8DAR5</accession>
<comment type="caution">
    <text evidence="4">The sequence shown here is derived from an EMBL/GenBank/DDBJ whole genome shotgun (WGS) entry which is preliminary data.</text>
</comment>
<evidence type="ECO:0000259" key="3">
    <source>
        <dbReference type="Pfam" id="PF21036"/>
    </source>
</evidence>
<keyword evidence="1" id="KW-0808">Transferase</keyword>
<name>A0ABP8DAR5_9ACTN</name>
<dbReference type="Pfam" id="PF06722">
    <property type="entry name" value="EryCIII-like_C"/>
    <property type="match status" value="1"/>
</dbReference>
<dbReference type="Proteomes" id="UP001500620">
    <property type="component" value="Unassembled WGS sequence"/>
</dbReference>
<dbReference type="Gene3D" id="3.40.50.2000">
    <property type="entry name" value="Glycogen Phosphorylase B"/>
    <property type="match status" value="2"/>
</dbReference>
<dbReference type="InterPro" id="IPR048284">
    <property type="entry name" value="EryCIII-like_N"/>
</dbReference>
<reference evidence="5" key="1">
    <citation type="journal article" date="2019" name="Int. J. Syst. Evol. Microbiol.">
        <title>The Global Catalogue of Microorganisms (GCM) 10K type strain sequencing project: providing services to taxonomists for standard genome sequencing and annotation.</title>
        <authorList>
            <consortium name="The Broad Institute Genomics Platform"/>
            <consortium name="The Broad Institute Genome Sequencing Center for Infectious Disease"/>
            <person name="Wu L."/>
            <person name="Ma J."/>
        </authorList>
    </citation>
    <scope>NUCLEOTIDE SEQUENCE [LARGE SCALE GENOMIC DNA]</scope>
    <source>
        <strain evidence="5">JCM 17441</strain>
    </source>
</reference>
<dbReference type="SUPFAM" id="SSF53756">
    <property type="entry name" value="UDP-Glycosyltransferase/glycogen phosphorylase"/>
    <property type="match status" value="1"/>
</dbReference>
<proteinExistence type="predicted"/>
<feature type="domain" description="Erythromycin biosynthesis protein CIII-like C-terminal" evidence="2">
    <location>
        <begin position="206"/>
        <end position="327"/>
    </location>
</feature>
<organism evidence="4 5">
    <name type="scientific">Dactylosporangium darangshiense</name>
    <dbReference type="NCBI Taxonomy" id="579108"/>
    <lineage>
        <taxon>Bacteria</taxon>
        <taxon>Bacillati</taxon>
        <taxon>Actinomycetota</taxon>
        <taxon>Actinomycetes</taxon>
        <taxon>Micromonosporales</taxon>
        <taxon>Micromonosporaceae</taxon>
        <taxon>Dactylosporangium</taxon>
    </lineage>
</organism>
<gene>
    <name evidence="4" type="ORF">GCM10022255_044240</name>
</gene>
<dbReference type="EMBL" id="BAABAT010000011">
    <property type="protein sequence ID" value="GAA4251471.1"/>
    <property type="molecule type" value="Genomic_DNA"/>
</dbReference>
<dbReference type="Pfam" id="PF21036">
    <property type="entry name" value="EryCIII-like_N"/>
    <property type="match status" value="1"/>
</dbReference>
<evidence type="ECO:0000259" key="2">
    <source>
        <dbReference type="Pfam" id="PF06722"/>
    </source>
</evidence>
<evidence type="ECO:0000313" key="4">
    <source>
        <dbReference type="EMBL" id="GAA4251471.1"/>
    </source>
</evidence>
<dbReference type="InterPro" id="IPR010610">
    <property type="entry name" value="EryCIII-like_C"/>
</dbReference>
<evidence type="ECO:0000313" key="5">
    <source>
        <dbReference type="Proteomes" id="UP001500620"/>
    </source>
</evidence>
<keyword evidence="5" id="KW-1185">Reference proteome</keyword>
<sequence>MVVATGAGVVPQVQRQGVEAWEVGPEVAGLAGGGTAAQRAAFFAASAARRSEDLVPLAARWGPDFVVSETSEVAGAVAAAVAGARHVVHGLGAMPGIGVWDAYAMHVDSLFARWGVSGTAESVRESVYLDVCPPALRSGGERIWGDTLDLRPTAVPEGGAPASVDDLPYRDTILVRPGSPGDGDAILAGLRGLPVNVVMHAEPGRYAAQPGHVLISPSLPIASVLPRCRAVVSPGGPGIALGALAYGLPQLVLSQETGTGGGPEDGAVTHAGAALTATALGTAAVERAVRQCVPRLLEDPTFAASAAWVQVEIAAMSTPDAVVRALTAEGVPALR</sequence>
<protein>
    <submittedName>
        <fullName evidence="4">Glycosyltransferase</fullName>
    </submittedName>
</protein>